<organism evidence="3">
    <name type="scientific">Rosellinia necatrix</name>
    <name type="common">White root-rot fungus</name>
    <dbReference type="NCBI Taxonomy" id="77044"/>
    <lineage>
        <taxon>Eukaryota</taxon>
        <taxon>Fungi</taxon>
        <taxon>Dikarya</taxon>
        <taxon>Ascomycota</taxon>
        <taxon>Pezizomycotina</taxon>
        <taxon>Sordariomycetes</taxon>
        <taxon>Xylariomycetidae</taxon>
        <taxon>Xylariales</taxon>
        <taxon>Xylariaceae</taxon>
        <taxon>Rosellinia</taxon>
    </lineage>
</organism>
<name>A0A1W2TJL0_ROSNE</name>
<feature type="compositionally biased region" description="Basic residues" evidence="2">
    <location>
        <begin position="289"/>
        <end position="305"/>
    </location>
</feature>
<accession>A0A1W2TJL0</accession>
<keyword evidence="4" id="KW-1185">Reference proteome</keyword>
<feature type="compositionally biased region" description="Basic and acidic residues" evidence="2">
    <location>
        <begin position="51"/>
        <end position="64"/>
    </location>
</feature>
<dbReference type="OrthoDB" id="4848543at2759"/>
<feature type="compositionally biased region" description="Basic and acidic residues" evidence="2">
    <location>
        <begin position="1229"/>
        <end position="1241"/>
    </location>
</feature>
<dbReference type="AlphaFoldDB" id="A0A1W2TJL0"/>
<keyword evidence="1" id="KW-0175">Coiled coil</keyword>
<evidence type="ECO:0000313" key="3">
    <source>
        <dbReference type="EMBL" id="GAP88404.2"/>
    </source>
</evidence>
<feature type="region of interest" description="Disordered" evidence="2">
    <location>
        <begin position="1214"/>
        <end position="1258"/>
    </location>
</feature>
<evidence type="ECO:0000256" key="2">
    <source>
        <dbReference type="SAM" id="MobiDB-lite"/>
    </source>
</evidence>
<feature type="region of interest" description="Disordered" evidence="2">
    <location>
        <begin position="42"/>
        <end position="75"/>
    </location>
</feature>
<feature type="region of interest" description="Disordered" evidence="2">
    <location>
        <begin position="1124"/>
        <end position="1158"/>
    </location>
</feature>
<reference evidence="3" key="1">
    <citation type="submission" date="2016-03" db="EMBL/GenBank/DDBJ databases">
        <title>Draft genome sequence of Rosellinia necatrix.</title>
        <authorList>
            <person name="Kanematsu S."/>
        </authorList>
    </citation>
    <scope>NUCLEOTIDE SEQUENCE [LARGE SCALE GENOMIC DNA]</scope>
    <source>
        <strain evidence="3">W97</strain>
    </source>
</reference>
<protein>
    <submittedName>
        <fullName evidence="3">Uncharacterized protein</fullName>
    </submittedName>
</protein>
<dbReference type="EMBL" id="DF977474">
    <property type="protein sequence ID" value="GAP88404.2"/>
    <property type="molecule type" value="Genomic_DNA"/>
</dbReference>
<dbReference type="Proteomes" id="UP000054516">
    <property type="component" value="Unassembled WGS sequence"/>
</dbReference>
<feature type="compositionally biased region" description="Polar residues" evidence="2">
    <location>
        <begin position="212"/>
        <end position="223"/>
    </location>
</feature>
<feature type="compositionally biased region" description="Polar residues" evidence="2">
    <location>
        <begin position="325"/>
        <end position="378"/>
    </location>
</feature>
<feature type="region of interest" description="Disordered" evidence="2">
    <location>
        <begin position="198"/>
        <end position="392"/>
    </location>
</feature>
<evidence type="ECO:0000256" key="1">
    <source>
        <dbReference type="SAM" id="Coils"/>
    </source>
</evidence>
<sequence length="1258" mass="143648">MPEEQTSEFKRSLLELEPFGDPVNSQLSHIIESNFLAPLEDSQETQVIQSEWHDNNNNHEKDAVKQPLEPTSGPFFSRPKHEDPVDFQGSFRFSKAPTRRILPSQRNAPEISVSPQGDSAENGSVRPAYQLPEDAGLTVDNSLRVSSSARGAGARDCKAVSKAEIRAHDAAPVAVEAPMEPTLPRNTTLPRNNQLEIRDTENKGNEPLQGQPLYTSSPHSKASMTVRKSPRHVQSSITKLEKPRLPKAFSDIQRKALIQANHTRQPSHSKHRSKPEVRRVSPYTVEKSRPKRRLTNTRGIIHMRTRQCQGQSNEDLIIDIPPQSPEAQPSATIRRQRRNQYSSAGGTSDASNDYNMSVRPTSQASNISRLRAPPSQSRARLRKNHASPTLAESEALRHSLSQSWNEFFIHEDQRNKHWGRKLAHMAEQLAERDEKVAEYLIEIQKRDQTIEDLKTENENQKILNQKQHDNFTVLEERRERLKVRTKEYRERLNDVAKEQQNMFKYFQPRYHDMREQLKSSEESHRISLEKAISTTNEVRNQLQKDVKQVQTYYQQEIQKLQFDIRTLEVTLAEREKDVDREKAHANDLRRELEGSHKINNDALKSLQTQNQELATKSAEGYRQIQNIEACTSQQGQWIQTILHSLENEEATSLSSSQLTEGLEALKKETLDTVLSELRQCRASDRELSCKATENLKTNISAIHKLCNTLSIQMQSRENNLEWKEMFEKVQTDHQVLLHEAARLKEELATTRGEVKTRLEQYERLQQEVATLGAQDNVTTELSYRIKDLEEAKQKIQESLSEKELCIRGLEDKLEGANQALAAKNHLLRDQEHQIYNEREGHLREIACCLEQQEQTIRQAKMDASEKTREEYQHIVANLRGYEKDCIQLQKEMTQVKQEAEKALGKKDEAARRLQKILEPTLFGMDKVLERLQASEQAKGDLKANLKAWSNNHVQLPMLREDIKKLARDQEELLENGRLLEELLDAQKKLDKTWESHQSEVSALNRAIELAESVKAETEKPNRRSHNGRLILEQIANRRVKIQSPGNNHASDVNTTPMSIEEERVTRRQAASPIGVMKSASFQVEGGQGKEYHEVPLIATKQIRSSSKRQAANLDFHSAYNRPVLGTSTEAREMLKTPTKRKRPELEANEGGSGEKGWEVAPGCRAKISRSMSNYFRGLTPNMSTVMLKQHQAPPQPGGIQGGPIERRVRGFVTYGLPRSNDSTSATLSEDSKTPPEMRECRVNSSGLDPDAPANRRRY</sequence>
<feature type="compositionally biased region" description="Polar residues" evidence="2">
    <location>
        <begin position="113"/>
        <end position="122"/>
    </location>
</feature>
<evidence type="ECO:0000313" key="4">
    <source>
        <dbReference type="Proteomes" id="UP000054516"/>
    </source>
</evidence>
<feature type="coiled-coil region" evidence="1">
    <location>
        <begin position="726"/>
        <end position="975"/>
    </location>
</feature>
<feature type="coiled-coil region" evidence="1">
    <location>
        <begin position="436"/>
        <end position="498"/>
    </location>
</feature>
<proteinExistence type="predicted"/>
<gene>
    <name evidence="3" type="ORF">SAMD00023353_2900800</name>
</gene>
<feature type="compositionally biased region" description="Polar residues" evidence="2">
    <location>
        <begin position="1219"/>
        <end position="1228"/>
    </location>
</feature>
<feature type="region of interest" description="Disordered" evidence="2">
    <location>
        <begin position="94"/>
        <end position="125"/>
    </location>
</feature>